<dbReference type="SUPFAM" id="SSF55811">
    <property type="entry name" value="Nudix"/>
    <property type="match status" value="1"/>
</dbReference>
<evidence type="ECO:0000259" key="4">
    <source>
        <dbReference type="Pfam" id="PF00293"/>
    </source>
</evidence>
<keyword evidence="2" id="KW-0378">Hydrolase</keyword>
<evidence type="ECO:0000256" key="2">
    <source>
        <dbReference type="ARBA" id="ARBA00022801"/>
    </source>
</evidence>
<feature type="transmembrane region" description="Helical" evidence="3">
    <location>
        <begin position="166"/>
        <end position="188"/>
    </location>
</feature>
<evidence type="ECO:0000256" key="1">
    <source>
        <dbReference type="ARBA" id="ARBA00001946"/>
    </source>
</evidence>
<keyword evidence="6" id="KW-1185">Reference proteome</keyword>
<gene>
    <name evidence="5" type="ORF">VIBR0546_13247</name>
</gene>
<proteinExistence type="predicted"/>
<dbReference type="GO" id="GO:0016787">
    <property type="term" value="F:hydrolase activity"/>
    <property type="evidence" value="ECO:0007669"/>
    <property type="project" value="UniProtKB-KW"/>
</dbReference>
<evidence type="ECO:0000313" key="6">
    <source>
        <dbReference type="Proteomes" id="UP000004371"/>
    </source>
</evidence>
<dbReference type="eggNOG" id="COG0494">
    <property type="taxonomic scope" value="Bacteria"/>
</dbReference>
<dbReference type="EMBL" id="AEVS01000008">
    <property type="protein sequence ID" value="EGA67606.1"/>
    <property type="molecule type" value="Genomic_DNA"/>
</dbReference>
<reference evidence="5 6" key="1">
    <citation type="journal article" date="2012" name="Int. J. Syst. Evol. Microbiol.">
        <title>Vibrio caribbeanicus sp. nov., isolated from the marine sponge Scleritoderma cyanea.</title>
        <authorList>
            <person name="Hoffmann M."/>
            <person name="Monday S.R."/>
            <person name="Allard M.W."/>
            <person name="Strain E.A."/>
            <person name="Whittaker P."/>
            <person name="Naum M."/>
            <person name="McCarthy P.J."/>
            <person name="Lopez J.V."/>
            <person name="Fischer M."/>
            <person name="Brown E.W."/>
        </authorList>
    </citation>
    <scope>NUCLEOTIDE SEQUENCE [LARGE SCALE GENOMIC DNA]</scope>
    <source>
        <strain evidence="5 6">LMG 20546</strain>
    </source>
</reference>
<dbReference type="Gene3D" id="3.90.79.10">
    <property type="entry name" value="Nucleoside Triphosphate Pyrophosphohydrolase"/>
    <property type="match status" value="1"/>
</dbReference>
<dbReference type="STRING" id="945543.VIBR0546_13247"/>
<organism evidence="5 6">
    <name type="scientific">Vibrio brasiliensis LMG 20546</name>
    <dbReference type="NCBI Taxonomy" id="945543"/>
    <lineage>
        <taxon>Bacteria</taxon>
        <taxon>Pseudomonadati</taxon>
        <taxon>Pseudomonadota</taxon>
        <taxon>Gammaproteobacteria</taxon>
        <taxon>Vibrionales</taxon>
        <taxon>Vibrionaceae</taxon>
        <taxon>Vibrio</taxon>
        <taxon>Vibrio oreintalis group</taxon>
    </lineage>
</organism>
<feature type="transmembrane region" description="Helical" evidence="3">
    <location>
        <begin position="262"/>
        <end position="280"/>
    </location>
</feature>
<feature type="transmembrane region" description="Helical" evidence="3">
    <location>
        <begin position="237"/>
        <end position="255"/>
    </location>
</feature>
<accession>E8LPE4</accession>
<comment type="caution">
    <text evidence="5">The sequence shown here is derived from an EMBL/GenBank/DDBJ whole genome shotgun (WGS) entry which is preliminary data.</text>
</comment>
<keyword evidence="3" id="KW-0812">Transmembrane</keyword>
<dbReference type="CDD" id="cd02883">
    <property type="entry name" value="NUDIX_Hydrolase"/>
    <property type="match status" value="1"/>
</dbReference>
<sequence>MVNEIITKKLSLPAGTIASGEDPKLAAQREAWEETGLVVTVGNELGRDDKAVFYDCVADSEIVAFQFNNVLDGNELPIWFAPHYGVEIASAMLVEPSLIPGSIYRFPGQLQWLIEALPMATDQSALYVGNLVEAAPFFNQLELNWMVQLQHLLLKTPEVIQASLDFVLLTGNYLAEPLLLLGLFPLLYWRFGKVFCYRAFFAVTVTSLLSLVAQQGFALPRPHVYLPAVELTPSYGFSLPSLPMAVWLCVGVLVLDALKKLYINRWSMSFLALVGWMAVAKFYSGSAFFIDSVSGALLGALCAWHLIRLQSRTEVDALALLSSKLVWGMLVLACTVLTLIWPIPVFTYWLAITITVFGLAATQSQDQHQANSKHTVAAMLAMVLTYLLISYGATFVSSSGLNSLIVETLRYPLLLIVFTLFIRTKAKAA</sequence>
<name>E8LPE4_9VIBR</name>
<feature type="transmembrane region" description="Helical" evidence="3">
    <location>
        <begin position="286"/>
        <end position="306"/>
    </location>
</feature>
<dbReference type="eggNOG" id="COG0671">
    <property type="taxonomic scope" value="Bacteria"/>
</dbReference>
<evidence type="ECO:0000256" key="3">
    <source>
        <dbReference type="SAM" id="Phobius"/>
    </source>
</evidence>
<dbReference type="Proteomes" id="UP000004371">
    <property type="component" value="Unassembled WGS sequence"/>
</dbReference>
<protein>
    <submittedName>
        <fullName evidence="5">MutT/nudix family protein</fullName>
    </submittedName>
</protein>
<dbReference type="SUPFAM" id="SSF48317">
    <property type="entry name" value="Acid phosphatase/Vanadium-dependent haloperoxidase"/>
    <property type="match status" value="1"/>
</dbReference>
<dbReference type="PROSITE" id="PS00893">
    <property type="entry name" value="NUDIX_BOX"/>
    <property type="match status" value="1"/>
</dbReference>
<keyword evidence="3" id="KW-0472">Membrane</keyword>
<feature type="transmembrane region" description="Helical" evidence="3">
    <location>
        <begin position="376"/>
        <end position="397"/>
    </location>
</feature>
<feature type="transmembrane region" description="Helical" evidence="3">
    <location>
        <begin position="409"/>
        <end position="426"/>
    </location>
</feature>
<feature type="transmembrane region" description="Helical" evidence="3">
    <location>
        <begin position="195"/>
        <end position="217"/>
    </location>
</feature>
<evidence type="ECO:0000313" key="5">
    <source>
        <dbReference type="EMBL" id="EGA67606.1"/>
    </source>
</evidence>
<comment type="cofactor">
    <cofactor evidence="1">
        <name>Mg(2+)</name>
        <dbReference type="ChEBI" id="CHEBI:18420"/>
    </cofactor>
</comment>
<feature type="transmembrane region" description="Helical" evidence="3">
    <location>
        <begin position="318"/>
        <end position="340"/>
    </location>
</feature>
<dbReference type="InterPro" id="IPR000086">
    <property type="entry name" value="NUDIX_hydrolase_dom"/>
</dbReference>
<dbReference type="InterPro" id="IPR036938">
    <property type="entry name" value="PAP2/HPO_sf"/>
</dbReference>
<dbReference type="AlphaFoldDB" id="E8LPE4"/>
<feature type="transmembrane region" description="Helical" evidence="3">
    <location>
        <begin position="346"/>
        <end position="364"/>
    </location>
</feature>
<dbReference type="Pfam" id="PF00293">
    <property type="entry name" value="NUDIX"/>
    <property type="match status" value="1"/>
</dbReference>
<dbReference type="InterPro" id="IPR015797">
    <property type="entry name" value="NUDIX_hydrolase-like_dom_sf"/>
</dbReference>
<dbReference type="InterPro" id="IPR020084">
    <property type="entry name" value="NUDIX_hydrolase_CS"/>
</dbReference>
<feature type="domain" description="Nudix hydrolase" evidence="4">
    <location>
        <begin position="10"/>
        <end position="74"/>
    </location>
</feature>
<keyword evidence="3" id="KW-1133">Transmembrane helix</keyword>